<dbReference type="AlphaFoldDB" id="A0A078M3C1"/>
<evidence type="ECO:0000256" key="3">
    <source>
        <dbReference type="ARBA" id="ARBA00023163"/>
    </source>
</evidence>
<evidence type="ECO:0000259" key="4">
    <source>
        <dbReference type="PROSITE" id="PS50949"/>
    </source>
</evidence>
<evidence type="ECO:0000313" key="5">
    <source>
        <dbReference type="EMBL" id="CEA00740.1"/>
    </source>
</evidence>
<dbReference type="Pfam" id="PF00392">
    <property type="entry name" value="GntR"/>
    <property type="match status" value="1"/>
</dbReference>
<dbReference type="STRING" id="1461582.BN1048_01066"/>
<dbReference type="InterPro" id="IPR050679">
    <property type="entry name" value="Bact_HTH_transcr_reg"/>
</dbReference>
<dbReference type="Proteomes" id="UP000044136">
    <property type="component" value="Unassembled WGS sequence"/>
</dbReference>
<evidence type="ECO:0000313" key="6">
    <source>
        <dbReference type="Proteomes" id="UP000044136"/>
    </source>
</evidence>
<accession>A0A078M3C1</accession>
<evidence type="ECO:0000256" key="1">
    <source>
        <dbReference type="ARBA" id="ARBA00023015"/>
    </source>
</evidence>
<dbReference type="PRINTS" id="PR00035">
    <property type="entry name" value="HTHGNTR"/>
</dbReference>
<feature type="domain" description="HTH gntR-type" evidence="4">
    <location>
        <begin position="4"/>
        <end position="72"/>
    </location>
</feature>
<dbReference type="Gene3D" id="1.10.10.10">
    <property type="entry name" value="Winged helix-like DNA-binding domain superfamily/Winged helix DNA-binding domain"/>
    <property type="match status" value="1"/>
</dbReference>
<proteinExistence type="predicted"/>
<dbReference type="RefSeq" id="WP_035809199.1">
    <property type="nucleotide sequence ID" value="NZ_CCSE01000001.1"/>
</dbReference>
<dbReference type="EMBL" id="CCSE01000001">
    <property type="protein sequence ID" value="CEA00740.1"/>
    <property type="molecule type" value="Genomic_DNA"/>
</dbReference>
<evidence type="ECO:0000256" key="2">
    <source>
        <dbReference type="ARBA" id="ARBA00023125"/>
    </source>
</evidence>
<reference evidence="5 6" key="1">
    <citation type="submission" date="2014-07" db="EMBL/GenBank/DDBJ databases">
        <authorList>
            <person name="Urmite Genomes Urmite Genomes"/>
        </authorList>
    </citation>
    <scope>NUCLEOTIDE SEQUENCE [LARGE SCALE GENOMIC DNA]</scope>
    <source>
        <strain evidence="5 6">13MG44_air</strain>
    </source>
</reference>
<dbReference type="eggNOG" id="COG2186">
    <property type="taxonomic scope" value="Bacteria"/>
</dbReference>
<dbReference type="InterPro" id="IPR036390">
    <property type="entry name" value="WH_DNA-bd_sf"/>
</dbReference>
<sequence length="140" mass="16560">MENKKGLQTILEEINKIIQDQNIGIGEKIPSERYLKERLNVSRQSVREALRALELIGVIYVKRGEGTYLANIDSHQLYTLIAKYLLRTDKQYEELIELMHMIDYYYEHKFDGMQTVESGDNQVVQRIYKLLKKYADGYEH</sequence>
<keyword evidence="3" id="KW-0804">Transcription</keyword>
<dbReference type="PROSITE" id="PS50949">
    <property type="entry name" value="HTH_GNTR"/>
    <property type="match status" value="1"/>
</dbReference>
<dbReference type="InterPro" id="IPR036388">
    <property type="entry name" value="WH-like_DNA-bd_sf"/>
</dbReference>
<keyword evidence="6" id="KW-1185">Reference proteome</keyword>
<dbReference type="SMART" id="SM00345">
    <property type="entry name" value="HTH_GNTR"/>
    <property type="match status" value="1"/>
</dbReference>
<organism evidence="5 6">
    <name type="scientific">Jeotgalicoccus saudimassiliensis</name>
    <dbReference type="NCBI Taxonomy" id="1461582"/>
    <lineage>
        <taxon>Bacteria</taxon>
        <taxon>Bacillati</taxon>
        <taxon>Bacillota</taxon>
        <taxon>Bacilli</taxon>
        <taxon>Bacillales</taxon>
        <taxon>Staphylococcaceae</taxon>
        <taxon>Jeotgalicoccus</taxon>
    </lineage>
</organism>
<dbReference type="PANTHER" id="PTHR44846:SF17">
    <property type="entry name" value="GNTR-FAMILY TRANSCRIPTIONAL REGULATOR"/>
    <property type="match status" value="1"/>
</dbReference>
<dbReference type="GO" id="GO:0045892">
    <property type="term" value="P:negative regulation of DNA-templated transcription"/>
    <property type="evidence" value="ECO:0007669"/>
    <property type="project" value="TreeGrafter"/>
</dbReference>
<name>A0A078M3C1_9STAP</name>
<dbReference type="InterPro" id="IPR000524">
    <property type="entry name" value="Tscrpt_reg_HTH_GntR"/>
</dbReference>
<protein>
    <submittedName>
        <fullName evidence="5">HTH-type transcriptional regulator LutR</fullName>
    </submittedName>
</protein>
<dbReference type="HOGENOM" id="CLU_017584_9_3_9"/>
<dbReference type="PANTHER" id="PTHR44846">
    <property type="entry name" value="MANNOSYL-D-GLYCERATE TRANSPORT/METABOLISM SYSTEM REPRESSOR MNGR-RELATED"/>
    <property type="match status" value="1"/>
</dbReference>
<dbReference type="SUPFAM" id="SSF46785">
    <property type="entry name" value="Winged helix' DNA-binding domain"/>
    <property type="match status" value="1"/>
</dbReference>
<keyword evidence="2" id="KW-0238">DNA-binding</keyword>
<dbReference type="CDD" id="cd07377">
    <property type="entry name" value="WHTH_GntR"/>
    <property type="match status" value="1"/>
</dbReference>
<keyword evidence="1" id="KW-0805">Transcription regulation</keyword>
<dbReference type="GO" id="GO:0003700">
    <property type="term" value="F:DNA-binding transcription factor activity"/>
    <property type="evidence" value="ECO:0007669"/>
    <property type="project" value="InterPro"/>
</dbReference>
<dbReference type="GO" id="GO:0003677">
    <property type="term" value="F:DNA binding"/>
    <property type="evidence" value="ECO:0007669"/>
    <property type="project" value="UniProtKB-KW"/>
</dbReference>
<gene>
    <name evidence="5" type="primary">lutR_1</name>
    <name evidence="5" type="ORF">BN1048_01066</name>
</gene>
<dbReference type="OrthoDB" id="9799482at2"/>